<dbReference type="RefSeq" id="WP_079470593.1">
    <property type="nucleotide sequence ID" value="NZ_FUZZ01000002.1"/>
</dbReference>
<reference evidence="4 5" key="1">
    <citation type="submission" date="2017-02" db="EMBL/GenBank/DDBJ databases">
        <authorList>
            <person name="Peterson S.W."/>
        </authorList>
    </citation>
    <scope>NUCLEOTIDE SEQUENCE [LARGE SCALE GENOMIC DNA]</scope>
    <source>
        <strain evidence="4 5">DSM 18108</strain>
    </source>
</reference>
<dbReference type="Gene3D" id="3.55.50.30">
    <property type="match status" value="1"/>
</dbReference>
<dbReference type="Pfam" id="PF16344">
    <property type="entry name" value="FecR_C"/>
    <property type="match status" value="1"/>
</dbReference>
<dbReference type="InterPro" id="IPR006860">
    <property type="entry name" value="FecR"/>
</dbReference>
<gene>
    <name evidence="4" type="ORF">SAMN05660461_3307</name>
</gene>
<dbReference type="InterPro" id="IPR032508">
    <property type="entry name" value="FecR_C"/>
</dbReference>
<dbReference type="GO" id="GO:0016989">
    <property type="term" value="F:sigma factor antagonist activity"/>
    <property type="evidence" value="ECO:0007669"/>
    <property type="project" value="TreeGrafter"/>
</dbReference>
<dbReference type="PANTHER" id="PTHR30273:SF2">
    <property type="entry name" value="PROTEIN FECR"/>
    <property type="match status" value="1"/>
</dbReference>
<name>A0A1T5P018_9BACT</name>
<dbReference type="PANTHER" id="PTHR30273">
    <property type="entry name" value="PERIPLASMIC SIGNAL SENSOR AND SIGMA FACTOR ACTIVATOR FECR-RELATED"/>
    <property type="match status" value="1"/>
</dbReference>
<dbReference type="Gene3D" id="2.60.120.1440">
    <property type="match status" value="1"/>
</dbReference>
<evidence type="ECO:0000313" key="5">
    <source>
        <dbReference type="Proteomes" id="UP000190166"/>
    </source>
</evidence>
<dbReference type="Pfam" id="PF04773">
    <property type="entry name" value="FecR"/>
    <property type="match status" value="1"/>
</dbReference>
<proteinExistence type="predicted"/>
<sequence length="324" mass="35852">MTPSRLQYLLDRYLNGTATEAEQAEYDHWYEQQQVPEINAFTSAERSEMYAVIATRIREKRRVVYLRRAAAVAAAVVIAAGALWMFNTTLPPARKVAVKQEVLQPDTTAIANTSGKQQILHLPDGSQVILYKDAEIRFVAPFGTKNRVVLLRGKGYFNVAANAPKPFTVWSEGVSTTALGTSFTISSKQKEVNVILHTGKVMVKTNTQVRYLTPGQSLVCNAATGIARLQPTPEKTLVTPKIDFGSLRGFTATFDQAPLSNVFDTIARGYHVNIQLKAAAFNNIAFSGVIRDTDSLLQVLHRIAMLHDLKITSTNTGYRIEKNH</sequence>
<feature type="domain" description="FecR protein" evidence="2">
    <location>
        <begin position="113"/>
        <end position="201"/>
    </location>
</feature>
<evidence type="ECO:0000259" key="3">
    <source>
        <dbReference type="Pfam" id="PF16344"/>
    </source>
</evidence>
<protein>
    <submittedName>
        <fullName evidence="4">FecR family protein</fullName>
    </submittedName>
</protein>
<feature type="domain" description="Protein FecR C-terminal" evidence="3">
    <location>
        <begin position="253"/>
        <end position="315"/>
    </location>
</feature>
<evidence type="ECO:0000259" key="2">
    <source>
        <dbReference type="Pfam" id="PF04773"/>
    </source>
</evidence>
<accession>A0A1T5P018</accession>
<evidence type="ECO:0000313" key="4">
    <source>
        <dbReference type="EMBL" id="SKD06105.1"/>
    </source>
</evidence>
<dbReference type="InterPro" id="IPR012373">
    <property type="entry name" value="Ferrdict_sens_TM"/>
</dbReference>
<dbReference type="EMBL" id="FUZZ01000002">
    <property type="protein sequence ID" value="SKD06105.1"/>
    <property type="molecule type" value="Genomic_DNA"/>
</dbReference>
<keyword evidence="1" id="KW-1133">Transmembrane helix</keyword>
<dbReference type="AlphaFoldDB" id="A0A1T5P018"/>
<keyword evidence="5" id="KW-1185">Reference proteome</keyword>
<keyword evidence="1" id="KW-0472">Membrane</keyword>
<keyword evidence="1" id="KW-0812">Transmembrane</keyword>
<dbReference type="STRING" id="393003.SAMN05660461_3307"/>
<dbReference type="Proteomes" id="UP000190166">
    <property type="component" value="Unassembled WGS sequence"/>
</dbReference>
<dbReference type="PIRSF" id="PIRSF018266">
    <property type="entry name" value="FecR"/>
    <property type="match status" value="1"/>
</dbReference>
<feature type="transmembrane region" description="Helical" evidence="1">
    <location>
        <begin position="65"/>
        <end position="86"/>
    </location>
</feature>
<organism evidence="4 5">
    <name type="scientific">Chitinophaga ginsengisegetis</name>
    <dbReference type="NCBI Taxonomy" id="393003"/>
    <lineage>
        <taxon>Bacteria</taxon>
        <taxon>Pseudomonadati</taxon>
        <taxon>Bacteroidota</taxon>
        <taxon>Chitinophagia</taxon>
        <taxon>Chitinophagales</taxon>
        <taxon>Chitinophagaceae</taxon>
        <taxon>Chitinophaga</taxon>
    </lineage>
</organism>
<evidence type="ECO:0000256" key="1">
    <source>
        <dbReference type="SAM" id="Phobius"/>
    </source>
</evidence>